<accession>A0ABU4Z6C4</accession>
<keyword evidence="2 5" id="KW-0812">Transmembrane</keyword>
<evidence type="ECO:0000256" key="1">
    <source>
        <dbReference type="ARBA" id="ARBA00022475"/>
    </source>
</evidence>
<keyword evidence="4 5" id="KW-0472">Membrane</keyword>
<evidence type="ECO:0000256" key="4">
    <source>
        <dbReference type="ARBA" id="ARBA00023136"/>
    </source>
</evidence>
<dbReference type="Pfam" id="PF07869">
    <property type="entry name" value="DUF1656"/>
    <property type="match status" value="1"/>
</dbReference>
<evidence type="ECO:0000256" key="5">
    <source>
        <dbReference type="SAM" id="Phobius"/>
    </source>
</evidence>
<dbReference type="RefSeq" id="WP_320228611.1">
    <property type="nucleotide sequence ID" value="NZ_JAVIJC010000030.1"/>
</dbReference>
<organism evidence="6 7">
    <name type="scientific">Mesorhizobium captivum</name>
    <dbReference type="NCBI Taxonomy" id="3072319"/>
    <lineage>
        <taxon>Bacteria</taxon>
        <taxon>Pseudomonadati</taxon>
        <taxon>Pseudomonadota</taxon>
        <taxon>Alphaproteobacteria</taxon>
        <taxon>Hyphomicrobiales</taxon>
        <taxon>Phyllobacteriaceae</taxon>
        <taxon>Mesorhizobium</taxon>
    </lineage>
</organism>
<feature type="transmembrane region" description="Helical" evidence="5">
    <location>
        <begin position="12"/>
        <end position="32"/>
    </location>
</feature>
<evidence type="ECO:0000256" key="3">
    <source>
        <dbReference type="ARBA" id="ARBA00022989"/>
    </source>
</evidence>
<name>A0ABU4Z6C4_9HYPH</name>
<dbReference type="EMBL" id="JAVIJC010000030">
    <property type="protein sequence ID" value="MDX8494818.1"/>
    <property type="molecule type" value="Genomic_DNA"/>
</dbReference>
<gene>
    <name evidence="6" type="ORF">RFN29_24975</name>
</gene>
<dbReference type="Proteomes" id="UP001271249">
    <property type="component" value="Unassembled WGS sequence"/>
</dbReference>
<evidence type="ECO:0000313" key="7">
    <source>
        <dbReference type="Proteomes" id="UP001271249"/>
    </source>
</evidence>
<dbReference type="InterPro" id="IPR012451">
    <property type="entry name" value="DUF1656"/>
</dbReference>
<comment type="caution">
    <text evidence="6">The sequence shown here is derived from an EMBL/GenBank/DDBJ whole genome shotgun (WGS) entry which is preliminary data.</text>
</comment>
<evidence type="ECO:0000256" key="2">
    <source>
        <dbReference type="ARBA" id="ARBA00022692"/>
    </source>
</evidence>
<keyword evidence="1" id="KW-1003">Cell membrane</keyword>
<protein>
    <submittedName>
        <fullName evidence="6">DUF1656 domain-containing protein</fullName>
    </submittedName>
</protein>
<proteinExistence type="predicted"/>
<reference evidence="6 7" key="1">
    <citation type="submission" date="2023-08" db="EMBL/GenBank/DDBJ databases">
        <title>Implementing the SeqCode for naming new Mesorhizobium species isolated from Vachellia karroo root nodules.</title>
        <authorList>
            <person name="Van Lill M."/>
        </authorList>
    </citation>
    <scope>NUCLEOTIDE SEQUENCE [LARGE SCALE GENOMIC DNA]</scope>
    <source>
        <strain evidence="6 7">VK22B</strain>
    </source>
</reference>
<keyword evidence="7" id="KW-1185">Reference proteome</keyword>
<sequence length="67" mass="7354">MAHSFRELVIGGVLVAPFMAYAVAALFVMLLIRPLLHFIGFLRLFSNTAIAELSLYVTILGLIALSF</sequence>
<feature type="transmembrane region" description="Helical" evidence="5">
    <location>
        <begin position="44"/>
        <end position="65"/>
    </location>
</feature>
<keyword evidence="3 5" id="KW-1133">Transmembrane helix</keyword>
<evidence type="ECO:0000313" key="6">
    <source>
        <dbReference type="EMBL" id="MDX8494818.1"/>
    </source>
</evidence>